<feature type="domain" description="Cyclic-di-AMP phosphodiesterase GdpP-like PAS" evidence="10">
    <location>
        <begin position="74"/>
        <end position="152"/>
    </location>
</feature>
<keyword evidence="2 6" id="KW-1003">Cell membrane</keyword>
<comment type="function">
    <text evidence="6">Has phosphodiesterase (PDE) activity against cyclic-di-AMP (c-di-AMP).</text>
</comment>
<keyword evidence="6" id="KW-0378">Hydrolase</keyword>
<dbReference type="Pfam" id="PF21370">
    <property type="entry name" value="PAS_GdpP"/>
    <property type="match status" value="1"/>
</dbReference>
<evidence type="ECO:0000259" key="10">
    <source>
        <dbReference type="Pfam" id="PF21370"/>
    </source>
</evidence>
<evidence type="ECO:0000313" key="11">
    <source>
        <dbReference type="EMBL" id="QXM06985.1"/>
    </source>
</evidence>
<comment type="subcellular location">
    <subcellularLocation>
        <location evidence="1">Cell membrane</location>
        <topology evidence="1">Multi-pass membrane protein</topology>
    </subcellularLocation>
</comment>
<dbReference type="Pfam" id="PF01368">
    <property type="entry name" value="DHH"/>
    <property type="match status" value="1"/>
</dbReference>
<organism evidence="11 12">
    <name type="scientific">Crassaminicella indica</name>
    <dbReference type="NCBI Taxonomy" id="2855394"/>
    <lineage>
        <taxon>Bacteria</taxon>
        <taxon>Bacillati</taxon>
        <taxon>Bacillota</taxon>
        <taxon>Clostridia</taxon>
        <taxon>Eubacteriales</taxon>
        <taxon>Clostridiaceae</taxon>
        <taxon>Crassaminicella</taxon>
    </lineage>
</organism>
<dbReference type="Proteomes" id="UP000886818">
    <property type="component" value="Chromosome"/>
</dbReference>
<proteinExistence type="inferred from homology"/>
<dbReference type="PANTHER" id="PTHR47618:SF2">
    <property type="entry name" value="CYCLIC-DI-AMP PHOSPHODIESTERASE GDPP"/>
    <property type="match status" value="1"/>
</dbReference>
<evidence type="ECO:0000259" key="9">
    <source>
        <dbReference type="Pfam" id="PF02272"/>
    </source>
</evidence>
<keyword evidence="3 7" id="KW-0812">Transmembrane</keyword>
<dbReference type="EMBL" id="CP078093">
    <property type="protein sequence ID" value="QXM06985.1"/>
    <property type="molecule type" value="Genomic_DNA"/>
</dbReference>
<evidence type="ECO:0000313" key="12">
    <source>
        <dbReference type="Proteomes" id="UP000886818"/>
    </source>
</evidence>
<dbReference type="InterPro" id="IPR049553">
    <property type="entry name" value="GdpP-like_PAS"/>
</dbReference>
<feature type="domain" description="DDH" evidence="8">
    <location>
        <begin position="351"/>
        <end position="503"/>
    </location>
</feature>
<evidence type="ECO:0000256" key="3">
    <source>
        <dbReference type="ARBA" id="ARBA00022692"/>
    </source>
</evidence>
<keyword evidence="4 7" id="KW-1133">Transmembrane helix</keyword>
<feature type="transmembrane region" description="Helical" evidence="7">
    <location>
        <begin position="21"/>
        <end position="48"/>
    </location>
</feature>
<evidence type="ECO:0000256" key="2">
    <source>
        <dbReference type="ARBA" id="ARBA00022475"/>
    </source>
</evidence>
<dbReference type="InterPro" id="IPR051319">
    <property type="entry name" value="Oligoribo/pAp-PDE_c-di-AMP_PDE"/>
</dbReference>
<keyword evidence="12" id="KW-1185">Reference proteome</keyword>
<evidence type="ECO:0000256" key="1">
    <source>
        <dbReference type="ARBA" id="ARBA00004651"/>
    </source>
</evidence>
<evidence type="ECO:0000256" key="5">
    <source>
        <dbReference type="ARBA" id="ARBA00023136"/>
    </source>
</evidence>
<comment type="catalytic activity">
    <reaction evidence="6">
        <text>3',3'-c-di-AMP + H2O = 5'-O-phosphonoadenylyl-(3'-&gt;5')-adenosine + H(+)</text>
        <dbReference type="Rhea" id="RHEA:54420"/>
        <dbReference type="ChEBI" id="CHEBI:15377"/>
        <dbReference type="ChEBI" id="CHEBI:15378"/>
        <dbReference type="ChEBI" id="CHEBI:71500"/>
        <dbReference type="ChEBI" id="CHEBI:138171"/>
    </reaction>
</comment>
<name>A0ABX8RGY5_9CLOT</name>
<sequence length="664" mass="75390">MGNRRFTKLLIPDTKIHLWIMTLFVGIIAYYNLLIGSIGIIVLIYFAYYNWKAQHNREEMWTKYIENLSSNIDSVTRYAVLDMPIPLVVIEFDGSISWYNAMFSEMLGTNDLLEKNIEDAIGGFKLNNILQDKEDMSIEVTIKDRHYKVLYNIVKVSRIDEKYMIMLYWIDVTNFQNLKVKYNEEKPVVVLVEVDNYDDVLKNTKEADRPLVIAEIDRRIGLWGSRINAAIQKYQKDKYILFIENQYLELLEAKKFTILDDIREIQVGNQIPITLSIGVGANGKNPAHLEEYARAAMDLALGRGGDQAVVKKIKQLNFYGGKTKAVEKRTKVKARVIAHALRQLIDQSKEVVIMGHKFPDMDSLGAALGVYRAVRNREKDAYIVLNDVNEAIKNLYDYIKEHEAYKFITNEELLNKINKDTLVVVVDTHRPGFTQCPKALEYAERIVLIDHHRRGAEFIDQAVLIYLEPYASSTCELVAEILQYMDDKISIEKIEAEALLAGITVDTKNFSFKTGVRTFEAASWLRRAGADTTNVRQLFQDDLNTFVAIAEVVKNAQVISNNIALSVCSKDIENPSLVAAQAADELLNIRGITASFVLGIRSNEEIIISARSLGDINVQVMLEKFGGGGHLTVAGAQIKGKKIEEVKVMLEKAIEEYFEEGEES</sequence>
<protein>
    <recommendedName>
        <fullName evidence="6">Cyclic-di-AMP phosphodiesterase</fullName>
        <ecNumber evidence="6">3.1.4.-</ecNumber>
    </recommendedName>
</protein>
<dbReference type="Pfam" id="PF24898">
    <property type="entry name" value="GGDEF_GdpP"/>
    <property type="match status" value="1"/>
</dbReference>
<accession>A0ABX8RGY5</accession>
<evidence type="ECO:0000259" key="8">
    <source>
        <dbReference type="Pfam" id="PF01368"/>
    </source>
</evidence>
<dbReference type="PIRSF" id="PIRSF026583">
    <property type="entry name" value="YybT"/>
    <property type="match status" value="1"/>
</dbReference>
<dbReference type="Pfam" id="PF02272">
    <property type="entry name" value="DHHA1"/>
    <property type="match status" value="1"/>
</dbReference>
<comment type="similarity">
    <text evidence="6">Belongs to the GdpP/PdeA phosphodiesterase family.</text>
</comment>
<dbReference type="InterPro" id="IPR003156">
    <property type="entry name" value="DHHA1_dom"/>
</dbReference>
<dbReference type="PANTHER" id="PTHR47618">
    <property type="entry name" value="BIFUNCTIONAL OLIGORIBONUCLEASE AND PAP PHOSPHATASE NRNA"/>
    <property type="match status" value="1"/>
</dbReference>
<dbReference type="InterPro" id="IPR014528">
    <property type="entry name" value="GdpP/PdeA"/>
</dbReference>
<evidence type="ECO:0000256" key="4">
    <source>
        <dbReference type="ARBA" id="ARBA00022989"/>
    </source>
</evidence>
<feature type="domain" description="DHHA1" evidence="9">
    <location>
        <begin position="575"/>
        <end position="655"/>
    </location>
</feature>
<dbReference type="EC" id="3.1.4.-" evidence="6"/>
<evidence type="ECO:0000256" key="6">
    <source>
        <dbReference type="PIRNR" id="PIRNR026583"/>
    </source>
</evidence>
<keyword evidence="5 6" id="KW-0472">Membrane</keyword>
<evidence type="ECO:0000256" key="7">
    <source>
        <dbReference type="SAM" id="Phobius"/>
    </source>
</evidence>
<gene>
    <name evidence="11" type="ORF">KVH43_04515</name>
</gene>
<dbReference type="InterPro" id="IPR001667">
    <property type="entry name" value="DDH_dom"/>
</dbReference>
<dbReference type="RefSeq" id="WP_218283677.1">
    <property type="nucleotide sequence ID" value="NZ_CP078093.1"/>
</dbReference>
<reference evidence="11" key="1">
    <citation type="submission" date="2021-07" db="EMBL/GenBank/DDBJ databases">
        <title>Complete genome sequence of Crassaminicella sp. 143-21, isolated from a deep-sea hydrothermal vent.</title>
        <authorList>
            <person name="Li X."/>
        </authorList>
    </citation>
    <scope>NUCLEOTIDE SEQUENCE</scope>
    <source>
        <strain evidence="11">143-21</strain>
    </source>
</reference>